<dbReference type="PANTHER" id="PTHR15154:SF2">
    <property type="entry name" value="HAMARTIN"/>
    <property type="match status" value="1"/>
</dbReference>
<feature type="coiled-coil region" evidence="1">
    <location>
        <begin position="843"/>
        <end position="877"/>
    </location>
</feature>
<organism evidence="3 4">
    <name type="scientific">Clathrus columnatus</name>
    <dbReference type="NCBI Taxonomy" id="1419009"/>
    <lineage>
        <taxon>Eukaryota</taxon>
        <taxon>Fungi</taxon>
        <taxon>Dikarya</taxon>
        <taxon>Basidiomycota</taxon>
        <taxon>Agaricomycotina</taxon>
        <taxon>Agaricomycetes</taxon>
        <taxon>Phallomycetidae</taxon>
        <taxon>Phallales</taxon>
        <taxon>Clathraceae</taxon>
        <taxon>Clathrus</taxon>
    </lineage>
</organism>
<dbReference type="PANTHER" id="PTHR15154">
    <property type="entry name" value="HAMARTIN"/>
    <property type="match status" value="1"/>
</dbReference>
<reference evidence="3" key="1">
    <citation type="submission" date="2021-10" db="EMBL/GenBank/DDBJ databases">
        <title>De novo Genome Assembly of Clathrus columnatus (Basidiomycota, Fungi) Using Illumina and Nanopore Sequence Data.</title>
        <authorList>
            <person name="Ogiso-Tanaka E."/>
            <person name="Itagaki H."/>
            <person name="Hosoya T."/>
            <person name="Hosaka K."/>
        </authorList>
    </citation>
    <scope>NUCLEOTIDE SEQUENCE</scope>
    <source>
        <strain evidence="3">MO-923</strain>
    </source>
</reference>
<evidence type="ECO:0000313" key="3">
    <source>
        <dbReference type="EMBL" id="GJJ10033.1"/>
    </source>
</evidence>
<dbReference type="GO" id="GO:0051726">
    <property type="term" value="P:regulation of cell cycle"/>
    <property type="evidence" value="ECO:0007669"/>
    <property type="project" value="TreeGrafter"/>
</dbReference>
<dbReference type="GO" id="GO:0032007">
    <property type="term" value="P:negative regulation of TOR signaling"/>
    <property type="evidence" value="ECO:0007669"/>
    <property type="project" value="TreeGrafter"/>
</dbReference>
<dbReference type="InterPro" id="IPR007483">
    <property type="entry name" value="Hamartin"/>
</dbReference>
<feature type="region of interest" description="Disordered" evidence="2">
    <location>
        <begin position="472"/>
        <end position="501"/>
    </location>
</feature>
<evidence type="ECO:0000256" key="2">
    <source>
        <dbReference type="SAM" id="MobiDB-lite"/>
    </source>
</evidence>
<keyword evidence="4" id="KW-1185">Reference proteome</keyword>
<evidence type="ECO:0000313" key="4">
    <source>
        <dbReference type="Proteomes" id="UP001050691"/>
    </source>
</evidence>
<dbReference type="AlphaFoldDB" id="A0AAV5ABM3"/>
<feature type="compositionally biased region" description="Low complexity" evidence="2">
    <location>
        <begin position="301"/>
        <end position="311"/>
    </location>
</feature>
<feature type="compositionally biased region" description="Low complexity" evidence="2">
    <location>
        <begin position="477"/>
        <end position="495"/>
    </location>
</feature>
<feature type="compositionally biased region" description="Polar residues" evidence="2">
    <location>
        <begin position="553"/>
        <end position="581"/>
    </location>
</feature>
<feature type="region of interest" description="Disordered" evidence="2">
    <location>
        <begin position="552"/>
        <end position="587"/>
    </location>
</feature>
<protein>
    <recommendedName>
        <fullName evidence="5">Hamartin</fullName>
    </recommendedName>
</protein>
<feature type="region of interest" description="Disordered" evidence="2">
    <location>
        <begin position="296"/>
        <end position="322"/>
    </location>
</feature>
<evidence type="ECO:0000256" key="1">
    <source>
        <dbReference type="SAM" id="Coils"/>
    </source>
</evidence>
<feature type="coiled-coil region" evidence="1">
    <location>
        <begin position="790"/>
        <end position="817"/>
    </location>
</feature>
<comment type="caution">
    <text evidence="3">The sequence shown here is derived from an EMBL/GenBank/DDBJ whole genome shotgun (WGS) entry which is preliminary data.</text>
</comment>
<feature type="coiled-coil region" evidence="1">
    <location>
        <begin position="633"/>
        <end position="727"/>
    </location>
</feature>
<dbReference type="EMBL" id="BPWL01000004">
    <property type="protein sequence ID" value="GJJ10033.1"/>
    <property type="molecule type" value="Genomic_DNA"/>
</dbReference>
<keyword evidence="1" id="KW-0175">Coiled coil</keyword>
<accession>A0AAV5ABM3</accession>
<dbReference type="GO" id="GO:0033596">
    <property type="term" value="C:TSC1-TSC2 complex"/>
    <property type="evidence" value="ECO:0007669"/>
    <property type="project" value="TreeGrafter"/>
</dbReference>
<evidence type="ECO:0008006" key="5">
    <source>
        <dbReference type="Google" id="ProtNLM"/>
    </source>
</evidence>
<proteinExistence type="predicted"/>
<gene>
    <name evidence="3" type="ORF">Clacol_004259</name>
</gene>
<dbReference type="Proteomes" id="UP001050691">
    <property type="component" value="Unassembled WGS sequence"/>
</dbReference>
<name>A0AAV5ABM3_9AGAM</name>
<sequence length="892" mass="102021">MSSSDISKRIRTALSNDFSEKLFTDSLNSISSFVIQQSPPDSVAVLDQLRDDLQSIYRDLVDHSSSTKLERFIAILHSFLPIFRPIYVVTHWWDLVLRAALRNPRLSGKALQQVKDITLHGLILESSKVTEFRKRMIELFLLDAYDESSGCDALEQATMSAEERRILHFWKQNLGDLLEQLSIERPTEFLDEVHIFFASSQSRLKLAILLGVILRSEHFPVQKFAVHPLLDSLLLSLIVDGSSTLFEVEIAILSALLPHFAVHAPDTLIRILPYCYAILARVICWKPRSYSNDFIETDTAQSDSNSSQSQVSEREMDPADTQVPVSKDLEWERLAATFVSSVSEPPSPLPLFNTLYGLYPCNTLAFLKDPISYITKSKLVSPFIPDWPNILDEDQIRTRARALLRHNILHTSLLTHTAESELEEQNHRWADWDVPRIAMMCTMLDVRNSALSLRRMPDALYLPDSFDMPTENVFPPSTAASSTSFTTSRSSGDSTPHQDERVSTDLRAVDFSIIGRPRVSVQDIIATYHALKSGIEIDIIDPTPEWPQRLFPNVTSPSQPSLVDTASTPDGGNNHAGTPSISDEESLPPHVQKALAKLQRENLLLRTELNYELWLKREIVKRIGHLYTDRILVKGAELERQTLHHKIKEYKAQIQQLQKALSREQAGANTTKTQHADYTRRLQERLKAEKAEKQLWAEEKSRMQSEYQNLKAMLTAQANRLAEATARVFELETQNKENKPKIDRLQDYEDKINQLLKGQRLWDDDVRRLKEKETYLEDIRIRYRNKLLLIESYKEANKELVSTIESLKTKISVLETTIARRNPPHSGQALSESLSYHGITRMIEDMKLQMTLLTSERDQLLERNEQLGDQLEESRITVESLRSSLPLNMQAE</sequence>